<sequence>MSNRRLFRLLMIISVIMLFGCSQRDNDASENESDTSTVLKDVGNDKAMEKNENSGKEPEITEEIKQDILEPRLIYNSDTMVLPEIDTRNKEWIETFNSTEGSFGEFYTSTSLFFPEKECILQDSDAIINYYKDMAKSSKIQNFTVEHRVQLEENSSVTYEIGHFSTNGGDEYQYLVAWLNEDGIWFREIDAIAKKENQLNYESEIDSIRETWIRLANEHSSVNLVEGVYSEDFVYYGGRRLFQGYENLAREYSYMNAESFTMNLTADKVALVQSDLAYEIGEWDVGFTGKYIIIWKKINNEWKTWLDANW</sequence>
<dbReference type="RefSeq" id="WP_197660791.1">
    <property type="nucleotide sequence ID" value="NZ_JAEAGR010000005.1"/>
</dbReference>
<dbReference type="PROSITE" id="PS51257">
    <property type="entry name" value="PROKAR_LIPOPROTEIN"/>
    <property type="match status" value="1"/>
</dbReference>
<evidence type="ECO:0000313" key="4">
    <source>
        <dbReference type="Proteomes" id="UP000623269"/>
    </source>
</evidence>
<dbReference type="Proteomes" id="UP000623269">
    <property type="component" value="Unassembled WGS sequence"/>
</dbReference>
<keyword evidence="2" id="KW-0732">Signal</keyword>
<protein>
    <submittedName>
        <fullName evidence="3">Nuclear transport factor 2 family protein</fullName>
    </submittedName>
</protein>
<dbReference type="InterPro" id="IPR032710">
    <property type="entry name" value="NTF2-like_dom_sf"/>
</dbReference>
<name>A0A8J7L2G7_9FIRM</name>
<evidence type="ECO:0000256" key="2">
    <source>
        <dbReference type="SAM" id="SignalP"/>
    </source>
</evidence>
<comment type="caution">
    <text evidence="3">The sequence shown here is derived from an EMBL/GenBank/DDBJ whole genome shotgun (WGS) entry which is preliminary data.</text>
</comment>
<dbReference type="SUPFAM" id="SSF54427">
    <property type="entry name" value="NTF2-like"/>
    <property type="match status" value="1"/>
</dbReference>
<organism evidence="3 4">
    <name type="scientific">Mobilitalea sibirica</name>
    <dbReference type="NCBI Taxonomy" id="1462919"/>
    <lineage>
        <taxon>Bacteria</taxon>
        <taxon>Bacillati</taxon>
        <taxon>Bacillota</taxon>
        <taxon>Clostridia</taxon>
        <taxon>Lachnospirales</taxon>
        <taxon>Lachnospiraceae</taxon>
        <taxon>Mobilitalea</taxon>
    </lineage>
</organism>
<evidence type="ECO:0000256" key="1">
    <source>
        <dbReference type="SAM" id="MobiDB-lite"/>
    </source>
</evidence>
<feature type="signal peptide" evidence="2">
    <location>
        <begin position="1"/>
        <end position="24"/>
    </location>
</feature>
<dbReference type="AlphaFoldDB" id="A0A8J7L2G7"/>
<keyword evidence="4" id="KW-1185">Reference proteome</keyword>
<reference evidence="3" key="1">
    <citation type="submission" date="2020-12" db="EMBL/GenBank/DDBJ databases">
        <title>M. sibirica DSM 26468T genome.</title>
        <authorList>
            <person name="Thieme N."/>
            <person name="Rettenmaier R."/>
            <person name="Zverlov V."/>
            <person name="Liebl W."/>
        </authorList>
    </citation>
    <scope>NUCLEOTIDE SEQUENCE</scope>
    <source>
        <strain evidence="3">DSM 26468</strain>
    </source>
</reference>
<evidence type="ECO:0000313" key="3">
    <source>
        <dbReference type="EMBL" id="MBH1940568.1"/>
    </source>
</evidence>
<feature type="compositionally biased region" description="Basic and acidic residues" evidence="1">
    <location>
        <begin position="42"/>
        <end position="61"/>
    </location>
</feature>
<dbReference type="EMBL" id="JAEAGR010000005">
    <property type="protein sequence ID" value="MBH1940568.1"/>
    <property type="molecule type" value="Genomic_DNA"/>
</dbReference>
<feature type="chain" id="PRO_5035318103" evidence="2">
    <location>
        <begin position="25"/>
        <end position="310"/>
    </location>
</feature>
<gene>
    <name evidence="3" type="ORF">I5677_06680</name>
</gene>
<proteinExistence type="predicted"/>
<feature type="region of interest" description="Disordered" evidence="1">
    <location>
        <begin position="26"/>
        <end position="61"/>
    </location>
</feature>
<accession>A0A8J7L2G7</accession>
<dbReference type="Gene3D" id="3.10.450.50">
    <property type="match status" value="1"/>
</dbReference>